<feature type="transmembrane region" description="Helical" evidence="6">
    <location>
        <begin position="467"/>
        <end position="486"/>
    </location>
</feature>
<dbReference type="Proteomes" id="UP001583186">
    <property type="component" value="Unassembled WGS sequence"/>
</dbReference>
<keyword evidence="4 6" id="KW-0472">Membrane</keyword>
<name>A0ABR3ZJG4_9PEZI</name>
<dbReference type="PANTHER" id="PTHR23501:SF87">
    <property type="entry name" value="SIDEROPHORE IRON TRANSPORTER 2"/>
    <property type="match status" value="1"/>
</dbReference>
<proteinExistence type="predicted"/>
<feature type="transmembrane region" description="Helical" evidence="6">
    <location>
        <begin position="174"/>
        <end position="193"/>
    </location>
</feature>
<feature type="transmembrane region" description="Helical" evidence="6">
    <location>
        <begin position="331"/>
        <end position="354"/>
    </location>
</feature>
<evidence type="ECO:0000313" key="9">
    <source>
        <dbReference type="Proteomes" id="UP001583186"/>
    </source>
</evidence>
<feature type="transmembrane region" description="Helical" evidence="6">
    <location>
        <begin position="717"/>
        <end position="735"/>
    </location>
</feature>
<feature type="compositionally biased region" description="Acidic residues" evidence="5">
    <location>
        <begin position="753"/>
        <end position="765"/>
    </location>
</feature>
<evidence type="ECO:0000256" key="6">
    <source>
        <dbReference type="SAM" id="Phobius"/>
    </source>
</evidence>
<keyword evidence="9" id="KW-1185">Reference proteome</keyword>
<feature type="compositionally biased region" description="Low complexity" evidence="5">
    <location>
        <begin position="367"/>
        <end position="380"/>
    </location>
</feature>
<feature type="region of interest" description="Disordered" evidence="5">
    <location>
        <begin position="89"/>
        <end position="109"/>
    </location>
</feature>
<feature type="transmembrane region" description="Helical" evidence="6">
    <location>
        <begin position="544"/>
        <end position="563"/>
    </location>
</feature>
<feature type="transmembrane region" description="Helical" evidence="6">
    <location>
        <begin position="270"/>
        <end position="287"/>
    </location>
</feature>
<feature type="compositionally biased region" description="Basic and acidic residues" evidence="5">
    <location>
        <begin position="743"/>
        <end position="752"/>
    </location>
</feature>
<reference evidence="8 9" key="1">
    <citation type="journal article" date="2024" name="IMA Fungus">
        <title>IMA Genome - F19 : A genome assembly and annotation guide to empower mycologists, including annotated draft genome sequences of Ceratocystis pirilliformis, Diaporthe australafricana, Fusarium ophioides, Paecilomyces lecythidis, and Sporothrix stenoceras.</title>
        <authorList>
            <person name="Aylward J."/>
            <person name="Wilson A.M."/>
            <person name="Visagie C.M."/>
            <person name="Spraker J."/>
            <person name="Barnes I."/>
            <person name="Buitendag C."/>
            <person name="Ceriani C."/>
            <person name="Del Mar Angel L."/>
            <person name="du Plessis D."/>
            <person name="Fuchs T."/>
            <person name="Gasser K."/>
            <person name="Kramer D."/>
            <person name="Li W."/>
            <person name="Munsamy K."/>
            <person name="Piso A."/>
            <person name="Price J.L."/>
            <person name="Sonnekus B."/>
            <person name="Thomas C."/>
            <person name="van der Nest A."/>
            <person name="van Dijk A."/>
            <person name="van Heerden A."/>
            <person name="van Vuuren N."/>
            <person name="Yilmaz N."/>
            <person name="Duong T.A."/>
            <person name="van der Merwe N.A."/>
            <person name="Wingfield M.J."/>
            <person name="Wingfield B.D."/>
        </authorList>
    </citation>
    <scope>NUCLEOTIDE SEQUENCE [LARGE SCALE GENOMIC DNA]</scope>
    <source>
        <strain evidence="8 9">CMW 5346</strain>
    </source>
</reference>
<evidence type="ECO:0000256" key="3">
    <source>
        <dbReference type="ARBA" id="ARBA00022989"/>
    </source>
</evidence>
<keyword evidence="2 6" id="KW-0812">Transmembrane</keyword>
<feature type="transmembrane region" description="Helical" evidence="6">
    <location>
        <begin position="430"/>
        <end position="455"/>
    </location>
</feature>
<dbReference type="EMBL" id="JAWCUI010000010">
    <property type="protein sequence ID" value="KAL1900195.1"/>
    <property type="molecule type" value="Genomic_DNA"/>
</dbReference>
<feature type="region of interest" description="Disordered" evidence="5">
    <location>
        <begin position="1"/>
        <end position="68"/>
    </location>
</feature>
<dbReference type="Pfam" id="PF07690">
    <property type="entry name" value="MFS_1"/>
    <property type="match status" value="1"/>
</dbReference>
<feature type="domain" description="Major facilitator superfamily (MFS) profile" evidence="7">
    <location>
        <begin position="172"/>
        <end position="739"/>
    </location>
</feature>
<comment type="subcellular location">
    <subcellularLocation>
        <location evidence="1">Membrane</location>
        <topology evidence="1">Multi-pass membrane protein</topology>
    </subcellularLocation>
</comment>
<feature type="transmembrane region" description="Helical" evidence="6">
    <location>
        <begin position="575"/>
        <end position="594"/>
    </location>
</feature>
<gene>
    <name evidence="8" type="ORF">Sste5346_002505</name>
</gene>
<sequence length="809" mass="85662">MTGRSKDSVLASDTQTSDKHNNASDNDVTSSETAALLISTPSIDSSRPRSYGAIATPDDDQPSHPSRATSAANLHLLGPHTVEAARANTTNAANTTNNTTARTTSVSGSKRQLINASITSINASSDDITSNIDGAYIDGSSSSAVSDSDSSASLSDVDMPPQAAFLTSSQRRLAIAYCGLLLVAFTTSLEAQVTAPLAAFAVSSFSNHSLLSTVVVVQGVVNAVIKPPMAKMADVFGRFEAFLGAVLLCVTGYVQMAASHNVQTFATAQILYSAGITGLQVLNQIFVADTTDLRHRALLSSLPDTPFLVTVWVGPSIAAAILNNTSWRWGYAMWAIILPIAFLPLGGSLAISAYQSRTHRRQRRRSSCLGLSRPKSSSSEIGGGDDSGFPSLSRASSHHASGSRSRRRLARKSSFASIKDSKAYSTFRQLLIDLDIVGIMILSASLSMILLPLTLAEKAAGGWGNPYIISSIIVGLLLLIFVFPAWEARPDWAPHPLIPPTLLRSVTFCAGCGVAFFFFAVFYLSVQPYFYSYLLVAHNQTVAAAGRITQIFSFTSTIAAVSASVAIRHLRRYKVFVVSGACVYLTGVSLMLVYRTADAGTFRLVATQVAVGAGAGLMSVPTQIGIQASVSSTPRLVAAATAVYLTMGEAGIAVGAAISGALWGRLVPAKLELYLPEPARQNASAIYSSVVVATSYPWGSPERLAIIRAYQESMTTLLTVAVAFCVPVLILALMMKDLRFDTSPKSPATRDEGDNDNAIDSDNDDYGERAEGLLSRRSSHNNLHPEASSSSSDAAAGERTTLLSTDHED</sequence>
<feature type="compositionally biased region" description="Polar residues" evidence="5">
    <location>
        <begin position="23"/>
        <end position="45"/>
    </location>
</feature>
<feature type="transmembrane region" description="Helical" evidence="6">
    <location>
        <begin position="237"/>
        <end position="258"/>
    </location>
</feature>
<evidence type="ECO:0000256" key="1">
    <source>
        <dbReference type="ARBA" id="ARBA00004141"/>
    </source>
</evidence>
<organism evidence="8 9">
    <name type="scientific">Sporothrix stenoceras</name>
    <dbReference type="NCBI Taxonomy" id="5173"/>
    <lineage>
        <taxon>Eukaryota</taxon>
        <taxon>Fungi</taxon>
        <taxon>Dikarya</taxon>
        <taxon>Ascomycota</taxon>
        <taxon>Pezizomycotina</taxon>
        <taxon>Sordariomycetes</taxon>
        <taxon>Sordariomycetidae</taxon>
        <taxon>Ophiostomatales</taxon>
        <taxon>Ophiostomataceae</taxon>
        <taxon>Sporothrix</taxon>
    </lineage>
</organism>
<feature type="compositionally biased region" description="Low complexity" evidence="5">
    <location>
        <begin position="387"/>
        <end position="403"/>
    </location>
</feature>
<feature type="transmembrane region" description="Helical" evidence="6">
    <location>
        <begin position="506"/>
        <end position="524"/>
    </location>
</feature>
<keyword evidence="3 6" id="KW-1133">Transmembrane helix</keyword>
<feature type="region of interest" description="Disordered" evidence="5">
    <location>
        <begin position="362"/>
        <end position="408"/>
    </location>
</feature>
<evidence type="ECO:0000256" key="4">
    <source>
        <dbReference type="ARBA" id="ARBA00023136"/>
    </source>
</evidence>
<evidence type="ECO:0000256" key="5">
    <source>
        <dbReference type="SAM" id="MobiDB-lite"/>
    </source>
</evidence>
<feature type="transmembrane region" description="Helical" evidence="6">
    <location>
        <begin position="205"/>
        <end position="225"/>
    </location>
</feature>
<feature type="compositionally biased region" description="Low complexity" evidence="5">
    <location>
        <begin position="89"/>
        <end position="104"/>
    </location>
</feature>
<evidence type="ECO:0000313" key="8">
    <source>
        <dbReference type="EMBL" id="KAL1900195.1"/>
    </source>
</evidence>
<dbReference type="PANTHER" id="PTHR23501">
    <property type="entry name" value="MAJOR FACILITATOR SUPERFAMILY"/>
    <property type="match status" value="1"/>
</dbReference>
<evidence type="ECO:0000256" key="2">
    <source>
        <dbReference type="ARBA" id="ARBA00022692"/>
    </source>
</evidence>
<accession>A0ABR3ZJG4</accession>
<dbReference type="SUPFAM" id="SSF103473">
    <property type="entry name" value="MFS general substrate transporter"/>
    <property type="match status" value="2"/>
</dbReference>
<dbReference type="InterPro" id="IPR020846">
    <property type="entry name" value="MFS_dom"/>
</dbReference>
<feature type="transmembrane region" description="Helical" evidence="6">
    <location>
        <begin position="307"/>
        <end position="325"/>
    </location>
</feature>
<dbReference type="InterPro" id="IPR036259">
    <property type="entry name" value="MFS_trans_sf"/>
</dbReference>
<dbReference type="Gene3D" id="1.20.1250.20">
    <property type="entry name" value="MFS general substrate transporter like domains"/>
    <property type="match status" value="2"/>
</dbReference>
<dbReference type="PROSITE" id="PS50850">
    <property type="entry name" value="MFS"/>
    <property type="match status" value="1"/>
</dbReference>
<comment type="caution">
    <text evidence="8">The sequence shown here is derived from an EMBL/GenBank/DDBJ whole genome shotgun (WGS) entry which is preliminary data.</text>
</comment>
<protein>
    <recommendedName>
        <fullName evidence="7">Major facilitator superfamily (MFS) profile domain-containing protein</fullName>
    </recommendedName>
</protein>
<dbReference type="InterPro" id="IPR011701">
    <property type="entry name" value="MFS"/>
</dbReference>
<evidence type="ECO:0000259" key="7">
    <source>
        <dbReference type="PROSITE" id="PS50850"/>
    </source>
</evidence>
<feature type="transmembrane region" description="Helical" evidence="6">
    <location>
        <begin position="636"/>
        <end position="663"/>
    </location>
</feature>
<feature type="region of interest" description="Disordered" evidence="5">
    <location>
        <begin position="743"/>
        <end position="809"/>
    </location>
</feature>